<evidence type="ECO:0000313" key="3">
    <source>
        <dbReference type="Proteomes" id="UP001046870"/>
    </source>
</evidence>
<protein>
    <recommendedName>
        <fullName evidence="4">Cytokine-like protein 1</fullName>
    </recommendedName>
</protein>
<evidence type="ECO:0008006" key="4">
    <source>
        <dbReference type="Google" id="ProtNLM"/>
    </source>
</evidence>
<reference evidence="2" key="1">
    <citation type="submission" date="2021-01" db="EMBL/GenBank/DDBJ databases">
        <authorList>
            <person name="Zahm M."/>
            <person name="Roques C."/>
            <person name="Cabau C."/>
            <person name="Klopp C."/>
            <person name="Donnadieu C."/>
            <person name="Jouanno E."/>
            <person name="Lampietro C."/>
            <person name="Louis A."/>
            <person name="Herpin A."/>
            <person name="Echchiki A."/>
            <person name="Berthelot C."/>
            <person name="Parey E."/>
            <person name="Roest-Crollius H."/>
            <person name="Braasch I."/>
            <person name="Postlethwait J."/>
            <person name="Bobe J."/>
            <person name="Montfort J."/>
            <person name="Bouchez O."/>
            <person name="Begum T."/>
            <person name="Mejri S."/>
            <person name="Adams A."/>
            <person name="Chen W.-J."/>
            <person name="Guiguen Y."/>
        </authorList>
    </citation>
    <scope>NUCLEOTIDE SEQUENCE</scope>
    <source>
        <strain evidence="2">YG-15Mar2019-1</strain>
        <tissue evidence="2">Brain</tissue>
    </source>
</reference>
<dbReference type="Pfam" id="PF15153">
    <property type="entry name" value="CYTL1"/>
    <property type="match status" value="1"/>
</dbReference>
<organism evidence="2 3">
    <name type="scientific">Megalops atlanticus</name>
    <name type="common">Tarpon</name>
    <name type="synonym">Clupea gigantea</name>
    <dbReference type="NCBI Taxonomy" id="7932"/>
    <lineage>
        <taxon>Eukaryota</taxon>
        <taxon>Metazoa</taxon>
        <taxon>Chordata</taxon>
        <taxon>Craniata</taxon>
        <taxon>Vertebrata</taxon>
        <taxon>Euteleostomi</taxon>
        <taxon>Actinopterygii</taxon>
        <taxon>Neopterygii</taxon>
        <taxon>Teleostei</taxon>
        <taxon>Elopiformes</taxon>
        <taxon>Megalopidae</taxon>
        <taxon>Megalops</taxon>
    </lineage>
</organism>
<dbReference type="EMBL" id="JAFDVH010000003">
    <property type="protein sequence ID" value="KAG7484656.1"/>
    <property type="molecule type" value="Genomic_DNA"/>
</dbReference>
<comment type="caution">
    <text evidence="2">The sequence shown here is derived from an EMBL/GenBank/DDBJ whole genome shotgun (WGS) entry which is preliminary data.</text>
</comment>
<gene>
    <name evidence="2" type="ORF">MATL_G00052350</name>
</gene>
<dbReference type="GO" id="GO:0045944">
    <property type="term" value="P:positive regulation of transcription by RNA polymerase II"/>
    <property type="evidence" value="ECO:0007669"/>
    <property type="project" value="TreeGrafter"/>
</dbReference>
<accession>A0A9D3TJ17</accession>
<feature type="chain" id="PRO_5038995566" description="Cytokine-like protein 1" evidence="1">
    <location>
        <begin position="17"/>
        <end position="126"/>
    </location>
</feature>
<evidence type="ECO:0000313" key="2">
    <source>
        <dbReference type="EMBL" id="KAG7484656.1"/>
    </source>
</evidence>
<dbReference type="InterPro" id="IPR029253">
    <property type="entry name" value="CYTL1"/>
</dbReference>
<name>A0A9D3TJ17_MEGAT</name>
<keyword evidence="1" id="KW-0732">Signal</keyword>
<dbReference type="OrthoDB" id="9899179at2759"/>
<sequence length="126" mass="14318">MALLMLLMLLISCVAAAPYFPPTCYTKVLSMAREIMERSAEVRRNPATGYCTVHLPNIYVDVHNACIMPKMRTYIFLLEGLPDRSCVRNRSVHKLTATIRQLHLIMAHKCHGDLHFSTDDCAALER</sequence>
<keyword evidence="3" id="KW-1185">Reference proteome</keyword>
<dbReference type="PANTHER" id="PTHR15974">
    <property type="entry name" value="CYTOKINE-LIKE PROTEIN 1"/>
    <property type="match status" value="1"/>
</dbReference>
<dbReference type="PANTHER" id="PTHR15974:SF0">
    <property type="entry name" value="CYTOKINE-LIKE PROTEIN 1"/>
    <property type="match status" value="1"/>
</dbReference>
<proteinExistence type="predicted"/>
<feature type="signal peptide" evidence="1">
    <location>
        <begin position="1"/>
        <end position="16"/>
    </location>
</feature>
<dbReference type="AlphaFoldDB" id="A0A9D3TJ17"/>
<dbReference type="Proteomes" id="UP001046870">
    <property type="component" value="Chromosome 3"/>
</dbReference>
<evidence type="ECO:0000256" key="1">
    <source>
        <dbReference type="SAM" id="SignalP"/>
    </source>
</evidence>